<dbReference type="Pfam" id="PF18765">
    <property type="entry name" value="Polbeta"/>
    <property type="match status" value="1"/>
</dbReference>
<evidence type="ECO:0000313" key="10">
    <source>
        <dbReference type="Proteomes" id="UP000184020"/>
    </source>
</evidence>
<dbReference type="CDD" id="cd05403">
    <property type="entry name" value="NT_KNTase_like"/>
    <property type="match status" value="1"/>
</dbReference>
<evidence type="ECO:0000256" key="4">
    <source>
        <dbReference type="ARBA" id="ARBA00022723"/>
    </source>
</evidence>
<dbReference type="Gene3D" id="3.30.460.10">
    <property type="entry name" value="Beta Polymerase, domain 2"/>
    <property type="match status" value="1"/>
</dbReference>
<dbReference type="InterPro" id="IPR041633">
    <property type="entry name" value="Polbeta"/>
</dbReference>
<sequence>MEMKESIKTKLAEFLSLCKSHNVKNIYAFGSAVTENFDDKTSDIDLLIEIDSEDPIIRGENLMSLWDKLEDFFQKKVDLLTNSSIRNPILKKNIDDTKILIYDGKEQKVSF</sequence>
<reference evidence="10" key="1">
    <citation type="submission" date="2016-11" db="EMBL/GenBank/DDBJ databases">
        <authorList>
            <person name="Varghese N."/>
            <person name="Submissions S."/>
        </authorList>
    </citation>
    <scope>NUCLEOTIDE SEQUENCE [LARGE SCALE GENOMIC DNA]</scope>
    <source>
        <strain evidence="10">DSM 17659</strain>
    </source>
</reference>
<name>A0A1M5L0X5_9FLAO</name>
<keyword evidence="5" id="KW-0547">Nucleotide-binding</keyword>
<dbReference type="AlphaFoldDB" id="A0A1M5L0X5"/>
<accession>A0A1M5L0X5</accession>
<evidence type="ECO:0000256" key="7">
    <source>
        <dbReference type="ARBA" id="ARBA00022842"/>
    </source>
</evidence>
<keyword evidence="4" id="KW-0479">Metal-binding</keyword>
<evidence type="ECO:0000256" key="3">
    <source>
        <dbReference type="ARBA" id="ARBA00022695"/>
    </source>
</evidence>
<dbReference type="Proteomes" id="UP000184020">
    <property type="component" value="Unassembled WGS sequence"/>
</dbReference>
<dbReference type="PANTHER" id="PTHR33571">
    <property type="entry name" value="SSL8005 PROTEIN"/>
    <property type="match status" value="1"/>
</dbReference>
<keyword evidence="2" id="KW-0808">Transferase</keyword>
<dbReference type="GO" id="GO:0046872">
    <property type="term" value="F:metal ion binding"/>
    <property type="evidence" value="ECO:0007669"/>
    <property type="project" value="UniProtKB-KW"/>
</dbReference>
<keyword evidence="10" id="KW-1185">Reference proteome</keyword>
<organism evidence="9 10">
    <name type="scientific">Flavobacterium micromati</name>
    <dbReference type="NCBI Taxonomy" id="229205"/>
    <lineage>
        <taxon>Bacteria</taxon>
        <taxon>Pseudomonadati</taxon>
        <taxon>Bacteroidota</taxon>
        <taxon>Flavobacteriia</taxon>
        <taxon>Flavobacteriales</taxon>
        <taxon>Flavobacteriaceae</taxon>
        <taxon>Flavobacterium</taxon>
    </lineage>
</organism>
<dbReference type="InterPro" id="IPR052038">
    <property type="entry name" value="Type-VII_TA_antitoxin"/>
</dbReference>
<evidence type="ECO:0000256" key="2">
    <source>
        <dbReference type="ARBA" id="ARBA00022679"/>
    </source>
</evidence>
<dbReference type="GO" id="GO:0016779">
    <property type="term" value="F:nucleotidyltransferase activity"/>
    <property type="evidence" value="ECO:0007669"/>
    <property type="project" value="UniProtKB-KW"/>
</dbReference>
<keyword evidence="7" id="KW-0460">Magnesium</keyword>
<gene>
    <name evidence="9" type="ORF">SAMN05444372_107164</name>
</gene>
<evidence type="ECO:0000259" key="8">
    <source>
        <dbReference type="Pfam" id="PF18765"/>
    </source>
</evidence>
<comment type="cofactor">
    <cofactor evidence="1">
        <name>Mg(2+)</name>
        <dbReference type="ChEBI" id="CHEBI:18420"/>
    </cofactor>
</comment>
<dbReference type="SUPFAM" id="SSF81301">
    <property type="entry name" value="Nucleotidyltransferase"/>
    <property type="match status" value="1"/>
</dbReference>
<keyword evidence="3" id="KW-0548">Nucleotidyltransferase</keyword>
<dbReference type="PANTHER" id="PTHR33571:SF12">
    <property type="entry name" value="BSL3053 PROTEIN"/>
    <property type="match status" value="1"/>
</dbReference>
<protein>
    <recommendedName>
        <fullName evidence="8">Polymerase beta nucleotidyltransferase domain-containing protein</fullName>
    </recommendedName>
</protein>
<proteinExistence type="predicted"/>
<dbReference type="EMBL" id="FQWF01000007">
    <property type="protein sequence ID" value="SHG58646.1"/>
    <property type="molecule type" value="Genomic_DNA"/>
</dbReference>
<dbReference type="OrthoDB" id="9793933at2"/>
<evidence type="ECO:0000313" key="9">
    <source>
        <dbReference type="EMBL" id="SHG58646.1"/>
    </source>
</evidence>
<dbReference type="GO" id="GO:0005524">
    <property type="term" value="F:ATP binding"/>
    <property type="evidence" value="ECO:0007669"/>
    <property type="project" value="UniProtKB-KW"/>
</dbReference>
<dbReference type="STRING" id="229205.SAMN05444372_107164"/>
<dbReference type="InterPro" id="IPR043519">
    <property type="entry name" value="NT_sf"/>
</dbReference>
<evidence type="ECO:0000256" key="6">
    <source>
        <dbReference type="ARBA" id="ARBA00022840"/>
    </source>
</evidence>
<keyword evidence="6" id="KW-0067">ATP-binding</keyword>
<feature type="domain" description="Polymerase beta nucleotidyltransferase" evidence="8">
    <location>
        <begin position="17"/>
        <end position="106"/>
    </location>
</feature>
<evidence type="ECO:0000256" key="1">
    <source>
        <dbReference type="ARBA" id="ARBA00001946"/>
    </source>
</evidence>
<evidence type="ECO:0000256" key="5">
    <source>
        <dbReference type="ARBA" id="ARBA00022741"/>
    </source>
</evidence>